<dbReference type="EMBL" id="SWBO01000008">
    <property type="protein sequence ID" value="TKB98375.1"/>
    <property type="molecule type" value="Genomic_DNA"/>
</dbReference>
<dbReference type="Proteomes" id="UP000310477">
    <property type="component" value="Unassembled WGS sequence"/>
</dbReference>
<keyword evidence="2" id="KW-0489">Methyltransferase</keyword>
<dbReference type="GO" id="GO:0032259">
    <property type="term" value="P:methylation"/>
    <property type="evidence" value="ECO:0007669"/>
    <property type="project" value="UniProtKB-KW"/>
</dbReference>
<dbReference type="InterPro" id="IPR029063">
    <property type="entry name" value="SAM-dependent_MTases_sf"/>
</dbReference>
<keyword evidence="1" id="KW-1133">Transmembrane helix</keyword>
<comment type="caution">
    <text evidence="2">The sequence shown here is derived from an EMBL/GenBank/DDBJ whole genome shotgun (WGS) entry which is preliminary data.</text>
</comment>
<reference evidence="2 3" key="1">
    <citation type="submission" date="2019-04" db="EMBL/GenBank/DDBJ databases">
        <title>Pedobacter sp. AR-2-6 sp. nov., isolated from Arctic soil.</title>
        <authorList>
            <person name="Dahal R.H."/>
            <person name="Kim D.-U."/>
        </authorList>
    </citation>
    <scope>NUCLEOTIDE SEQUENCE [LARGE SCALE GENOMIC DNA]</scope>
    <source>
        <strain evidence="2 3">AR-2-6</strain>
    </source>
</reference>
<dbReference type="OrthoDB" id="9810615at2"/>
<dbReference type="RefSeq" id="WP_136877654.1">
    <property type="nucleotide sequence ID" value="NZ_SWBO01000008.1"/>
</dbReference>
<feature type="transmembrane region" description="Helical" evidence="1">
    <location>
        <begin position="47"/>
        <end position="70"/>
    </location>
</feature>
<dbReference type="SUPFAM" id="SSF53335">
    <property type="entry name" value="S-adenosyl-L-methionine-dependent methyltransferases"/>
    <property type="match status" value="1"/>
</dbReference>
<keyword evidence="2" id="KW-0808">Transferase</keyword>
<sequence length="249" mass="29318">MEKQIRKPFLGVSNIIRFNWHFYATALIIVISLTAYSVLFPSKFNSIIQIFAACVFFATFNSLFASYYIYDCSNLYSLNWINNLQVTPNAEIVNINAGFDETSNLIQQKYPNSILKVYDFYNPFKHTEISIERARKAYPPYPKTQIIDTTKINIPHQSTDLIFLIFAAHEIRDKQEQISFFTQLKPVLEPDGKIIVVEHNRDFYNFIVYNIGIFHFFSPKRWKSVFKNSELNLIRIEKITPFINVYYLN</sequence>
<proteinExistence type="predicted"/>
<dbReference type="AlphaFoldDB" id="A0A4U1C057"/>
<keyword evidence="1" id="KW-0472">Membrane</keyword>
<dbReference type="GO" id="GO:0008168">
    <property type="term" value="F:methyltransferase activity"/>
    <property type="evidence" value="ECO:0007669"/>
    <property type="project" value="UniProtKB-KW"/>
</dbReference>
<organism evidence="2 3">
    <name type="scientific">Pedobacter cryotolerans</name>
    <dbReference type="NCBI Taxonomy" id="2571270"/>
    <lineage>
        <taxon>Bacteria</taxon>
        <taxon>Pseudomonadati</taxon>
        <taxon>Bacteroidota</taxon>
        <taxon>Sphingobacteriia</taxon>
        <taxon>Sphingobacteriales</taxon>
        <taxon>Sphingobacteriaceae</taxon>
        <taxon>Pedobacter</taxon>
    </lineage>
</organism>
<keyword evidence="1" id="KW-0812">Transmembrane</keyword>
<dbReference type="Gene3D" id="3.40.50.150">
    <property type="entry name" value="Vaccinia Virus protein VP39"/>
    <property type="match status" value="1"/>
</dbReference>
<gene>
    <name evidence="2" type="ORF">FA045_13720</name>
</gene>
<evidence type="ECO:0000313" key="3">
    <source>
        <dbReference type="Proteomes" id="UP000310477"/>
    </source>
</evidence>
<evidence type="ECO:0000256" key="1">
    <source>
        <dbReference type="SAM" id="Phobius"/>
    </source>
</evidence>
<evidence type="ECO:0000313" key="2">
    <source>
        <dbReference type="EMBL" id="TKB98375.1"/>
    </source>
</evidence>
<protein>
    <submittedName>
        <fullName evidence="2">Methyltransferase</fullName>
    </submittedName>
</protein>
<name>A0A4U1C057_9SPHI</name>
<accession>A0A4U1C057</accession>
<keyword evidence="3" id="KW-1185">Reference proteome</keyword>
<feature type="transmembrane region" description="Helical" evidence="1">
    <location>
        <begin position="20"/>
        <end position="40"/>
    </location>
</feature>